<accession>A0A7C3GUX2</accession>
<feature type="domain" description="HDOD" evidence="1">
    <location>
        <begin position="28"/>
        <end position="223"/>
    </location>
</feature>
<organism evidence="2">
    <name type="scientific">Thermosulfurimonas dismutans</name>
    <dbReference type="NCBI Taxonomy" id="999894"/>
    <lineage>
        <taxon>Bacteria</taxon>
        <taxon>Pseudomonadati</taxon>
        <taxon>Thermodesulfobacteriota</taxon>
        <taxon>Thermodesulfobacteria</taxon>
        <taxon>Thermodesulfobacteriales</taxon>
        <taxon>Thermodesulfobacteriaceae</taxon>
        <taxon>Thermosulfurimonas</taxon>
    </lineage>
</organism>
<comment type="caution">
    <text evidence="2">The sequence shown here is derived from an EMBL/GenBank/DDBJ whole genome shotgun (WGS) entry which is preliminary data.</text>
</comment>
<gene>
    <name evidence="2" type="ORF">ENJ40_05340</name>
</gene>
<sequence length="306" mass="33988">MFRIFKKFSQYATLLTGDFARIFKDFSPPPLPEVVARVLDRLSHPEVTPAEVAPLIEKDPALAAQVLKLVNSAFFGLSRSITSIREATTLLGLKEIKSLVLSYGVVQTIKDPHREGFDIAVFWEDSLFRALFAREVARHRGFQPEEAFSGALLEDVALPVLLTNWYEGYRRVYETWQADRSRSLHEVEREMLSWDHAQAGAWVLRSWKLPDVLVCCVGLHTHSLVQIAEMGFLETPIGAVALASKIPSVTTPQALEELKAEAPLLRLSLETIAALAEKVLDTFGEIAACLGLEISPPVTVVEALRG</sequence>
<dbReference type="PROSITE" id="PS51833">
    <property type="entry name" value="HDOD"/>
    <property type="match status" value="1"/>
</dbReference>
<dbReference type="PANTHER" id="PTHR33525:SF3">
    <property type="entry name" value="RIBONUCLEASE Y"/>
    <property type="match status" value="1"/>
</dbReference>
<dbReference type="Proteomes" id="UP000886043">
    <property type="component" value="Unassembled WGS sequence"/>
</dbReference>
<dbReference type="AlphaFoldDB" id="A0A7C3GUX2"/>
<evidence type="ECO:0000259" key="1">
    <source>
        <dbReference type="PROSITE" id="PS51833"/>
    </source>
</evidence>
<dbReference type="SUPFAM" id="SSF109604">
    <property type="entry name" value="HD-domain/PDEase-like"/>
    <property type="match status" value="1"/>
</dbReference>
<reference evidence="2" key="1">
    <citation type="journal article" date="2020" name="mSystems">
        <title>Genome- and Community-Level Interaction Insights into Carbon Utilization and Element Cycling Functions of Hydrothermarchaeota in Hydrothermal Sediment.</title>
        <authorList>
            <person name="Zhou Z."/>
            <person name="Liu Y."/>
            <person name="Xu W."/>
            <person name="Pan J."/>
            <person name="Luo Z.H."/>
            <person name="Li M."/>
        </authorList>
    </citation>
    <scope>NUCLEOTIDE SEQUENCE [LARGE SCALE GENOMIC DNA]</scope>
    <source>
        <strain evidence="2">HyVt-483</strain>
    </source>
</reference>
<protein>
    <submittedName>
        <fullName evidence="2">HDOD domain-containing protein</fullName>
    </submittedName>
</protein>
<evidence type="ECO:0000313" key="2">
    <source>
        <dbReference type="EMBL" id="HFC97864.1"/>
    </source>
</evidence>
<name>A0A7C3GUX2_9BACT</name>
<dbReference type="EMBL" id="DRMH01000071">
    <property type="protein sequence ID" value="HFC97864.1"/>
    <property type="molecule type" value="Genomic_DNA"/>
</dbReference>
<dbReference type="Pfam" id="PF08668">
    <property type="entry name" value="HDOD"/>
    <property type="match status" value="1"/>
</dbReference>
<dbReference type="PANTHER" id="PTHR33525">
    <property type="match status" value="1"/>
</dbReference>
<dbReference type="InterPro" id="IPR052340">
    <property type="entry name" value="RNase_Y/CdgJ"/>
</dbReference>
<dbReference type="InterPro" id="IPR013976">
    <property type="entry name" value="HDOD"/>
</dbReference>
<proteinExistence type="predicted"/>
<dbReference type="Gene3D" id="1.10.3210.10">
    <property type="entry name" value="Hypothetical protein af1432"/>
    <property type="match status" value="1"/>
</dbReference>